<evidence type="ECO:0000256" key="1">
    <source>
        <dbReference type="ARBA" id="ARBA00022722"/>
    </source>
</evidence>
<dbReference type="InterPro" id="IPR036397">
    <property type="entry name" value="RNaseH_sf"/>
</dbReference>
<dbReference type="STRING" id="429701.A0A2G9I5W1"/>
<dbReference type="AlphaFoldDB" id="A0A2G9I5W1"/>
<dbReference type="Gene3D" id="3.30.420.10">
    <property type="entry name" value="Ribonuclease H-like superfamily/Ribonuclease H"/>
    <property type="match status" value="1"/>
</dbReference>
<gene>
    <name evidence="3" type="ORF">CDL12_02272</name>
</gene>
<dbReference type="GO" id="GO:0005634">
    <property type="term" value="C:nucleus"/>
    <property type="evidence" value="ECO:0007669"/>
    <property type="project" value="TreeGrafter"/>
</dbReference>
<comment type="caution">
    <text evidence="3">The sequence shown here is derived from an EMBL/GenBank/DDBJ whole genome shotgun (WGS) entry which is preliminary data.</text>
</comment>
<keyword evidence="1" id="KW-0540">Nuclease</keyword>
<dbReference type="InterPro" id="IPR012337">
    <property type="entry name" value="RNaseH-like_sf"/>
</dbReference>
<dbReference type="SUPFAM" id="SSF53098">
    <property type="entry name" value="Ribonuclease H-like"/>
    <property type="match status" value="1"/>
</dbReference>
<protein>
    <submittedName>
        <fullName evidence="3">Uncharacterized protein</fullName>
    </submittedName>
</protein>
<evidence type="ECO:0000313" key="4">
    <source>
        <dbReference type="Proteomes" id="UP000231279"/>
    </source>
</evidence>
<keyword evidence="2" id="KW-0378">Hydrolase</keyword>
<organism evidence="3 4">
    <name type="scientific">Handroanthus impetiginosus</name>
    <dbReference type="NCBI Taxonomy" id="429701"/>
    <lineage>
        <taxon>Eukaryota</taxon>
        <taxon>Viridiplantae</taxon>
        <taxon>Streptophyta</taxon>
        <taxon>Embryophyta</taxon>
        <taxon>Tracheophyta</taxon>
        <taxon>Spermatophyta</taxon>
        <taxon>Magnoliopsida</taxon>
        <taxon>eudicotyledons</taxon>
        <taxon>Gunneridae</taxon>
        <taxon>Pentapetalae</taxon>
        <taxon>asterids</taxon>
        <taxon>lamiids</taxon>
        <taxon>Lamiales</taxon>
        <taxon>Bignoniaceae</taxon>
        <taxon>Crescentiina</taxon>
        <taxon>Tabebuia alliance</taxon>
        <taxon>Handroanthus</taxon>
    </lineage>
</organism>
<evidence type="ECO:0000313" key="3">
    <source>
        <dbReference type="EMBL" id="PIN25010.1"/>
    </source>
</evidence>
<sequence length="233" mass="26666">MATEINIVDIDALHQTYTVSFFDDLIHTTVTADADTVARWISEIERPNLYIAGLSIHFRDSDSEYDYLTITSLELCVGGRCLVYQLDLVVDRNHPQALVDFVGSGEYTFAGVIFPDLKILDEQHGLNIPEKYLVELRILTTDRYYGRKDLGSLRFLDAGLRELGETVLERELADLTEIVNLSWWDSWRLTSEQVKVASVEVFVSFEIGRILEAREYMHKNLETKLASLINLDN</sequence>
<dbReference type="GO" id="GO:0008408">
    <property type="term" value="F:3'-5' exonuclease activity"/>
    <property type="evidence" value="ECO:0007669"/>
    <property type="project" value="TreeGrafter"/>
</dbReference>
<dbReference type="OrthoDB" id="1920326at2759"/>
<evidence type="ECO:0000256" key="2">
    <source>
        <dbReference type="ARBA" id="ARBA00022801"/>
    </source>
</evidence>
<dbReference type="Proteomes" id="UP000231279">
    <property type="component" value="Unassembled WGS sequence"/>
</dbReference>
<dbReference type="GO" id="GO:0005737">
    <property type="term" value="C:cytoplasm"/>
    <property type="evidence" value="ECO:0007669"/>
    <property type="project" value="TreeGrafter"/>
</dbReference>
<keyword evidence="4" id="KW-1185">Reference proteome</keyword>
<dbReference type="EMBL" id="NKXS01000325">
    <property type="protein sequence ID" value="PIN25010.1"/>
    <property type="molecule type" value="Genomic_DNA"/>
</dbReference>
<proteinExistence type="predicted"/>
<reference evidence="4" key="1">
    <citation type="journal article" date="2018" name="Gigascience">
        <title>Genome assembly of the Pink Ipe (Handroanthus impetiginosus, Bignoniaceae), a highly valued, ecologically keystone Neotropical timber forest tree.</title>
        <authorList>
            <person name="Silva-Junior O.B."/>
            <person name="Grattapaglia D."/>
            <person name="Novaes E."/>
            <person name="Collevatti R.G."/>
        </authorList>
    </citation>
    <scope>NUCLEOTIDE SEQUENCE [LARGE SCALE GENOMIC DNA]</scope>
    <source>
        <strain evidence="4">cv. UFG-1</strain>
    </source>
</reference>
<dbReference type="PANTHER" id="PTHR13620">
    <property type="entry name" value="3-5 EXONUCLEASE"/>
    <property type="match status" value="1"/>
</dbReference>
<dbReference type="PANTHER" id="PTHR13620:SF105">
    <property type="entry name" value="OS01G0737700 PROTEIN"/>
    <property type="match status" value="1"/>
</dbReference>
<dbReference type="GO" id="GO:0003676">
    <property type="term" value="F:nucleic acid binding"/>
    <property type="evidence" value="ECO:0007669"/>
    <property type="project" value="InterPro"/>
</dbReference>
<name>A0A2G9I5W1_9LAMI</name>
<dbReference type="InterPro" id="IPR051132">
    <property type="entry name" value="3-5_Exonuclease_domain"/>
</dbReference>
<accession>A0A2G9I5W1</accession>